<feature type="chain" id="PRO_5005326617" evidence="1">
    <location>
        <begin position="20"/>
        <end position="139"/>
    </location>
</feature>
<dbReference type="Proteomes" id="UP000035642">
    <property type="component" value="Unassembled WGS sequence"/>
</dbReference>
<name>A0A0K0CY56_ANGCA</name>
<keyword evidence="2" id="KW-1185">Reference proteome</keyword>
<reference evidence="3" key="2">
    <citation type="submission" date="2017-02" db="UniProtKB">
        <authorList>
            <consortium name="WormBaseParasite"/>
        </authorList>
    </citation>
    <scope>IDENTIFICATION</scope>
</reference>
<reference evidence="2" key="1">
    <citation type="submission" date="2012-09" db="EMBL/GenBank/DDBJ databases">
        <authorList>
            <person name="Martin A.A."/>
        </authorList>
    </citation>
    <scope>NUCLEOTIDE SEQUENCE</scope>
</reference>
<evidence type="ECO:0000313" key="2">
    <source>
        <dbReference type="Proteomes" id="UP000035642"/>
    </source>
</evidence>
<dbReference type="WBParaSite" id="ACAC_0000255601-mRNA-1">
    <property type="protein sequence ID" value="ACAC_0000255601-mRNA-1"/>
    <property type="gene ID" value="ACAC_0000255601"/>
</dbReference>
<feature type="signal peptide" evidence="1">
    <location>
        <begin position="1"/>
        <end position="19"/>
    </location>
</feature>
<protein>
    <submittedName>
        <fullName evidence="3">Conserved secreted protein</fullName>
    </submittedName>
</protein>
<accession>A0A0K0CY56</accession>
<keyword evidence="1" id="KW-0732">Signal</keyword>
<dbReference type="AlphaFoldDB" id="A0A0K0CY56"/>
<organism evidence="2 3">
    <name type="scientific">Angiostrongylus cantonensis</name>
    <name type="common">Rat lungworm</name>
    <dbReference type="NCBI Taxonomy" id="6313"/>
    <lineage>
        <taxon>Eukaryota</taxon>
        <taxon>Metazoa</taxon>
        <taxon>Ecdysozoa</taxon>
        <taxon>Nematoda</taxon>
        <taxon>Chromadorea</taxon>
        <taxon>Rhabditida</taxon>
        <taxon>Rhabditina</taxon>
        <taxon>Rhabditomorpha</taxon>
        <taxon>Strongyloidea</taxon>
        <taxon>Metastrongylidae</taxon>
        <taxon>Angiostrongylus</taxon>
    </lineage>
</organism>
<sequence>MNVSSLTLSLLLCLGATNAMSLGKRQAGDNSYGDEPSLPTQAVYEVVEITTFVPVPEEEAQPIKNAVPINPPVVVESGYRSRRQSGADRNGNELLFSSQSTYGIDGFLSETPASEDEIQSVTSIPPEQRLVVVESGYST</sequence>
<proteinExistence type="predicted"/>
<evidence type="ECO:0000313" key="3">
    <source>
        <dbReference type="WBParaSite" id="ACAC_0000255601-mRNA-1"/>
    </source>
</evidence>
<evidence type="ECO:0000256" key="1">
    <source>
        <dbReference type="SAM" id="SignalP"/>
    </source>
</evidence>